<reference evidence="1 2" key="1">
    <citation type="submission" date="2014-05" db="EMBL/GenBank/DDBJ databases">
        <title>Cellulosimicrobium funkei U11 genome.</title>
        <authorList>
            <person name="Hu C."/>
            <person name="Gong Y."/>
            <person name="Wan W."/>
            <person name="Jiang M."/>
        </authorList>
    </citation>
    <scope>NUCLEOTIDE SEQUENCE [LARGE SCALE GENOMIC DNA]</scope>
    <source>
        <strain evidence="1 2">U11</strain>
    </source>
</reference>
<dbReference type="STRING" id="264251.FB00_20065"/>
<evidence type="ECO:0000313" key="2">
    <source>
        <dbReference type="Proteomes" id="UP000035265"/>
    </source>
</evidence>
<proteinExistence type="predicted"/>
<protein>
    <submittedName>
        <fullName evidence="1">Uncharacterized protein</fullName>
    </submittedName>
</protein>
<keyword evidence="2" id="KW-1185">Reference proteome</keyword>
<organism evidence="1 2">
    <name type="scientific">Cellulosimicrobium funkei</name>
    <dbReference type="NCBI Taxonomy" id="264251"/>
    <lineage>
        <taxon>Bacteria</taxon>
        <taxon>Bacillati</taxon>
        <taxon>Actinomycetota</taxon>
        <taxon>Actinomycetes</taxon>
        <taxon>Micrococcales</taxon>
        <taxon>Promicromonosporaceae</taxon>
        <taxon>Cellulosimicrobium</taxon>
    </lineage>
</organism>
<gene>
    <name evidence="1" type="ORF">FB00_20065</name>
</gene>
<dbReference type="AlphaFoldDB" id="A0A0H2KIH6"/>
<dbReference type="Proteomes" id="UP000035265">
    <property type="component" value="Unassembled WGS sequence"/>
</dbReference>
<accession>A0A0H2KIH6</accession>
<sequence length="173" mass="18578">MATLGALVLSGCGVVGVTFGEPEGPEHDWDLPPVTVADDGTPSTIHLYPDPWQGAHVGRTTDGRQFFLTTPFEPGGPTWVALYTFDADGALLDATIRDVDESAEEHDRATTSLLATLGDHENGPVALAPFEVEHDGRTFGLVRGDYDGVTVYTAEPGDYMAFYAPWDTGEYDT</sequence>
<evidence type="ECO:0000313" key="1">
    <source>
        <dbReference type="EMBL" id="KLN32973.1"/>
    </source>
</evidence>
<dbReference type="EMBL" id="JNBQ01000052">
    <property type="protein sequence ID" value="KLN32973.1"/>
    <property type="molecule type" value="Genomic_DNA"/>
</dbReference>
<dbReference type="PATRIC" id="fig|264251.5.peg.4066"/>
<name>A0A0H2KIH6_9MICO</name>
<comment type="caution">
    <text evidence="1">The sequence shown here is derived from an EMBL/GenBank/DDBJ whole genome shotgun (WGS) entry which is preliminary data.</text>
</comment>